<feature type="transmembrane region" description="Helical" evidence="1">
    <location>
        <begin position="83"/>
        <end position="101"/>
    </location>
</feature>
<keyword evidence="1" id="KW-0472">Membrane</keyword>
<evidence type="ECO:0000256" key="1">
    <source>
        <dbReference type="SAM" id="Phobius"/>
    </source>
</evidence>
<dbReference type="Pfam" id="PF10825">
    <property type="entry name" value="DUF2752"/>
    <property type="match status" value="1"/>
</dbReference>
<name>A0A7K1GMK6_9FLAO</name>
<feature type="transmembrane region" description="Helical" evidence="1">
    <location>
        <begin position="21"/>
        <end position="44"/>
    </location>
</feature>
<keyword evidence="1" id="KW-0812">Transmembrane</keyword>
<dbReference type="RefSeq" id="WP_155035765.1">
    <property type="nucleotide sequence ID" value="NZ_JAYMMG010000004.1"/>
</dbReference>
<evidence type="ECO:0000313" key="2">
    <source>
        <dbReference type="EMBL" id="MTH29769.1"/>
    </source>
</evidence>
<accession>A0A7K1GMK6</accession>
<reference evidence="2 3" key="1">
    <citation type="journal article" date="2006" name="Int. J. Syst. Evol. Microbiol.">
        <title>Myroides pelagicus sp. nov., isolated from seawater in Thailand.</title>
        <authorList>
            <person name="Yoon J."/>
            <person name="Maneerat S."/>
            <person name="Kawai F."/>
            <person name="Yokota A."/>
        </authorList>
    </citation>
    <scope>NUCLEOTIDE SEQUENCE [LARGE SCALE GENOMIC DNA]</scope>
    <source>
        <strain evidence="2 3">SM1T</strain>
    </source>
</reference>
<dbReference type="Proteomes" id="UP000488936">
    <property type="component" value="Unassembled WGS sequence"/>
</dbReference>
<dbReference type="AlphaFoldDB" id="A0A7K1GMK6"/>
<gene>
    <name evidence="2" type="ORF">GJV77_07540</name>
</gene>
<dbReference type="EMBL" id="WMJY01000014">
    <property type="protein sequence ID" value="MTH29769.1"/>
    <property type="molecule type" value="Genomic_DNA"/>
</dbReference>
<organism evidence="2 3">
    <name type="scientific">Myroides pelagicus</name>
    <dbReference type="NCBI Taxonomy" id="270914"/>
    <lineage>
        <taxon>Bacteria</taxon>
        <taxon>Pseudomonadati</taxon>
        <taxon>Bacteroidota</taxon>
        <taxon>Flavobacteriia</taxon>
        <taxon>Flavobacteriales</taxon>
        <taxon>Flavobacteriaceae</taxon>
        <taxon>Myroides</taxon>
    </lineage>
</organism>
<evidence type="ECO:0000313" key="3">
    <source>
        <dbReference type="Proteomes" id="UP000488936"/>
    </source>
</evidence>
<keyword evidence="1" id="KW-1133">Transmembrane helix</keyword>
<proteinExistence type="predicted"/>
<sequence length="111" mass="12837">MEKEILLKMVKTLINYTKHNFIIALIGFYFIFSVIVRAMTGINICMPCLWKTLFRVECPGCGLTTAFEHLIQLELHKAISSNWLILIIVPFGLLYIIKDFIAFKKKNKALN</sequence>
<dbReference type="InterPro" id="IPR021215">
    <property type="entry name" value="DUF2752"/>
</dbReference>
<protein>
    <submittedName>
        <fullName evidence="2">DUF2752 domain-containing protein</fullName>
    </submittedName>
</protein>
<comment type="caution">
    <text evidence="2">The sequence shown here is derived from an EMBL/GenBank/DDBJ whole genome shotgun (WGS) entry which is preliminary data.</text>
</comment>
<dbReference type="OrthoDB" id="9815897at2"/>
<keyword evidence="3" id="KW-1185">Reference proteome</keyword>